<dbReference type="SMART" id="SM00354">
    <property type="entry name" value="HTH_LACI"/>
    <property type="match status" value="1"/>
</dbReference>
<evidence type="ECO:0000256" key="3">
    <source>
        <dbReference type="ARBA" id="ARBA00023125"/>
    </source>
</evidence>
<dbReference type="GO" id="GO:0000976">
    <property type="term" value="F:transcription cis-regulatory region binding"/>
    <property type="evidence" value="ECO:0007669"/>
    <property type="project" value="TreeGrafter"/>
</dbReference>
<evidence type="ECO:0000256" key="2">
    <source>
        <dbReference type="ARBA" id="ARBA00023015"/>
    </source>
</evidence>
<proteinExistence type="predicted"/>
<keyword evidence="4" id="KW-0804">Transcription</keyword>
<dbReference type="CDD" id="cd06278">
    <property type="entry name" value="PBP1_LacI-like"/>
    <property type="match status" value="1"/>
</dbReference>
<feature type="domain" description="HTH lacI-type" evidence="5">
    <location>
        <begin position="8"/>
        <end position="62"/>
    </location>
</feature>
<dbReference type="PROSITE" id="PS50932">
    <property type="entry name" value="HTH_LACI_2"/>
    <property type="match status" value="1"/>
</dbReference>
<gene>
    <name evidence="6" type="ORF">FHY56_14530</name>
</gene>
<evidence type="ECO:0000256" key="4">
    <source>
        <dbReference type="ARBA" id="ARBA00023163"/>
    </source>
</evidence>
<dbReference type="SUPFAM" id="SSF53822">
    <property type="entry name" value="Periplasmic binding protein-like I"/>
    <property type="match status" value="1"/>
</dbReference>
<dbReference type="InterPro" id="IPR000843">
    <property type="entry name" value="HTH_LacI"/>
</dbReference>
<dbReference type="InterPro" id="IPR046335">
    <property type="entry name" value="LacI/GalR-like_sensor"/>
</dbReference>
<evidence type="ECO:0000259" key="5">
    <source>
        <dbReference type="PROSITE" id="PS50932"/>
    </source>
</evidence>
<dbReference type="InterPro" id="IPR010982">
    <property type="entry name" value="Lambda_DNA-bd_dom_sf"/>
</dbReference>
<name>A0A502BKH1_9HYPH</name>
<evidence type="ECO:0000313" key="6">
    <source>
        <dbReference type="EMBL" id="TPF74480.1"/>
    </source>
</evidence>
<dbReference type="Gene3D" id="1.10.260.40">
    <property type="entry name" value="lambda repressor-like DNA-binding domains"/>
    <property type="match status" value="1"/>
</dbReference>
<dbReference type="GO" id="GO:0003700">
    <property type="term" value="F:DNA-binding transcription factor activity"/>
    <property type="evidence" value="ECO:0007669"/>
    <property type="project" value="TreeGrafter"/>
</dbReference>
<dbReference type="PANTHER" id="PTHR30146">
    <property type="entry name" value="LACI-RELATED TRANSCRIPTIONAL REPRESSOR"/>
    <property type="match status" value="1"/>
</dbReference>
<dbReference type="Gene3D" id="3.40.50.2300">
    <property type="match status" value="2"/>
</dbReference>
<organism evidence="6 7">
    <name type="scientific">Brucella gallinifaecis</name>
    <dbReference type="NCBI Taxonomy" id="215590"/>
    <lineage>
        <taxon>Bacteria</taxon>
        <taxon>Pseudomonadati</taxon>
        <taxon>Pseudomonadota</taxon>
        <taxon>Alphaproteobacteria</taxon>
        <taxon>Hyphomicrobiales</taxon>
        <taxon>Brucellaceae</taxon>
        <taxon>Brucella/Ochrobactrum group</taxon>
        <taxon>Brucella</taxon>
    </lineage>
</organism>
<protein>
    <submittedName>
        <fullName evidence="6">Substrate-binding domain-containing protein</fullName>
    </submittedName>
</protein>
<keyword evidence="2" id="KW-0805">Transcription regulation</keyword>
<comment type="caution">
    <text evidence="6">The sequence shown here is derived from an EMBL/GenBank/DDBJ whole genome shotgun (WGS) entry which is preliminary data.</text>
</comment>
<dbReference type="PANTHER" id="PTHR30146:SF95">
    <property type="entry name" value="RIBOSE OPERON REPRESSOR"/>
    <property type="match status" value="1"/>
</dbReference>
<evidence type="ECO:0000256" key="1">
    <source>
        <dbReference type="ARBA" id="ARBA00022491"/>
    </source>
</evidence>
<dbReference type="AlphaFoldDB" id="A0A502BKH1"/>
<dbReference type="InterPro" id="IPR028082">
    <property type="entry name" value="Peripla_BP_I"/>
</dbReference>
<sequence length="338" mass="36400">MNAKIGKVGSTDVAKLAGVSRSAVSRTFTPGAYVSQATREKVLKAAESLGYQPNALARSLTTNRSNIIGVITSNMENPFYACLLQELIDRLHSKGLAPLVLPANETDNDDILTQLASYQVDGIIVTNAHLSSKRISSFAKANKPVIALNRYTEMDGVTAVTCDNVASSAQVADLLVNMGKKNIAFIAGLPDTSSSRDRERGFTERLAARDVKIFAKATGYYTHSGGLDAARQLFSGAIKPDAIFAANDLMAFAAIEVIEREQGLRIPQDVCVVGFDNSAPAGWPSYKLTSVDQNAPRMVDVTVDEIIARLSGEPQKTRHYNVLGKIVLRNSTHNVKSN</sequence>
<keyword evidence="1" id="KW-0678">Repressor</keyword>
<reference evidence="6 7" key="1">
    <citation type="journal article" date="2003" name="Int. J. Syst. Evol. Microbiol.">
        <title>Towards a standardized format for the description of a novel species (of an established genus): Ochrobactrum gallinifaecis sp. nov.</title>
        <authorList>
            <person name="Kampfer P."/>
            <person name="Buczolits S."/>
            <person name="Albrecht A."/>
            <person name="Busse H.J."/>
            <person name="Stackebrandt E."/>
        </authorList>
    </citation>
    <scope>NUCLEOTIDE SEQUENCE [LARGE SCALE GENOMIC DNA]</scope>
    <source>
        <strain evidence="6 7">ISO 196</strain>
    </source>
</reference>
<dbReference type="Pfam" id="PF00356">
    <property type="entry name" value="LacI"/>
    <property type="match status" value="1"/>
</dbReference>
<dbReference type="SUPFAM" id="SSF47413">
    <property type="entry name" value="lambda repressor-like DNA-binding domains"/>
    <property type="match status" value="1"/>
</dbReference>
<evidence type="ECO:0000313" key="7">
    <source>
        <dbReference type="Proteomes" id="UP000315388"/>
    </source>
</evidence>
<dbReference type="OrthoDB" id="8433438at2"/>
<dbReference type="EMBL" id="VEWJ01000011">
    <property type="protein sequence ID" value="TPF74480.1"/>
    <property type="molecule type" value="Genomic_DNA"/>
</dbReference>
<accession>A0A502BKH1</accession>
<dbReference type="CDD" id="cd01392">
    <property type="entry name" value="HTH_LacI"/>
    <property type="match status" value="1"/>
</dbReference>
<dbReference type="Proteomes" id="UP000315388">
    <property type="component" value="Unassembled WGS sequence"/>
</dbReference>
<dbReference type="RefSeq" id="WP_140905882.1">
    <property type="nucleotide sequence ID" value="NZ_JBHTMD010000046.1"/>
</dbReference>
<keyword evidence="7" id="KW-1185">Reference proteome</keyword>
<keyword evidence="3" id="KW-0238">DNA-binding</keyword>
<dbReference type="Pfam" id="PF13377">
    <property type="entry name" value="Peripla_BP_3"/>
    <property type="match status" value="1"/>
</dbReference>